<gene>
    <name evidence="2" type="ORF">WJM97_22800</name>
</gene>
<evidence type="ECO:0000313" key="3">
    <source>
        <dbReference type="Proteomes" id="UP001483337"/>
    </source>
</evidence>
<dbReference type="RefSeq" id="WP_353933324.1">
    <property type="nucleotide sequence ID" value="NZ_CP150887.1"/>
</dbReference>
<accession>A0ABZ2UYN0</accession>
<evidence type="ECO:0000313" key="2">
    <source>
        <dbReference type="EMBL" id="WZB90434.1"/>
    </source>
</evidence>
<keyword evidence="3" id="KW-1185">Reference proteome</keyword>
<dbReference type="Proteomes" id="UP001483337">
    <property type="component" value="Plasmid unnamed"/>
</dbReference>
<feature type="transmembrane region" description="Helical" evidence="1">
    <location>
        <begin position="6"/>
        <end position="24"/>
    </location>
</feature>
<keyword evidence="1" id="KW-0472">Membrane</keyword>
<dbReference type="EMBL" id="CP150887">
    <property type="protein sequence ID" value="WZB90434.1"/>
    <property type="molecule type" value="Genomic_DNA"/>
</dbReference>
<sequence length="58" mass="6534">MMTIDIAVAGFLLMLGGFILKIMGEMKSELKESLTVEGEILTQLELLSYRVLQLENKM</sequence>
<protein>
    <submittedName>
        <fullName evidence="2">Uncharacterized protein</fullName>
    </submittedName>
</protein>
<geneLocation type="plasmid" evidence="2 3">
    <name>unnamed</name>
</geneLocation>
<organism evidence="2 3">
    <name type="scientific">Okeanomitos corallinicola TIOX110</name>
    <dbReference type="NCBI Taxonomy" id="3133117"/>
    <lineage>
        <taxon>Bacteria</taxon>
        <taxon>Bacillati</taxon>
        <taxon>Cyanobacteriota</taxon>
        <taxon>Cyanophyceae</taxon>
        <taxon>Nostocales</taxon>
        <taxon>Aphanizomenonaceae</taxon>
        <taxon>Okeanomitos</taxon>
    </lineage>
</organism>
<keyword evidence="1" id="KW-0812">Transmembrane</keyword>
<keyword evidence="1" id="KW-1133">Transmembrane helix</keyword>
<reference evidence="2 3" key="1">
    <citation type="submission" date="2024-04" db="EMBL/GenBank/DDBJ databases">
        <title>Okeanomitos corallinicola gen. &amp; sp. nov. (Nostocales, Cyanobacteria), a new toxic marine heterocyst-forming cyanobacterium from a coral reef.</title>
        <authorList>
            <person name="Li H."/>
            <person name="Li R."/>
            <person name="Kang J."/>
            <person name="Hii K.S."/>
            <person name="Mohamed H.F."/>
            <person name="Xu X."/>
            <person name="Luo Z."/>
        </authorList>
    </citation>
    <scope>NUCLEOTIDE SEQUENCE [LARGE SCALE GENOMIC DNA]</scope>
    <source>
        <strain evidence="2 3">TIOX110</strain>
        <plasmid evidence="2 3">unnamed</plasmid>
    </source>
</reference>
<proteinExistence type="predicted"/>
<name>A0ABZ2UYN0_9CYAN</name>
<evidence type="ECO:0000256" key="1">
    <source>
        <dbReference type="SAM" id="Phobius"/>
    </source>
</evidence>
<keyword evidence="2" id="KW-0614">Plasmid</keyword>